<evidence type="ECO:0000313" key="3">
    <source>
        <dbReference type="Proteomes" id="UP001055439"/>
    </source>
</evidence>
<dbReference type="AlphaFoldDB" id="A0A9E7FBQ5"/>
<dbReference type="Gene3D" id="1.10.340.30">
    <property type="entry name" value="Hypothetical protein, domain 2"/>
    <property type="match status" value="1"/>
</dbReference>
<dbReference type="Proteomes" id="UP001055439">
    <property type="component" value="Chromosome 3"/>
</dbReference>
<dbReference type="GO" id="GO:0006284">
    <property type="term" value="P:base-excision repair"/>
    <property type="evidence" value="ECO:0007669"/>
    <property type="project" value="InterPro"/>
</dbReference>
<evidence type="ECO:0000313" key="2">
    <source>
        <dbReference type="EMBL" id="URD92543.1"/>
    </source>
</evidence>
<sequence>MAASELLLGLRRSFAWSGRGAKARQRFCGANDGKRIAKEAFADLPRSPCPTEPEQDTAPDPNPFIHTPLTAELQRSIPCSADSIARFLSRAGRMGRHVLERSPMRSSQGKSSLSRHLQRVYPLGIQKSCSMHSLSSLSLSQNSNASSLNSSMSSWDPKIPVSVHKLFSSWESSELLAGVIGKGTLGLDRLGPSEGREASADDELDKEVECAEPGSLKRCNWITHSSDEAYVSFHDEYWGVPVYDDNQLFELLAMCGMLIDHSWTEILKRREMLREAFAGFDHILVAKMEEKEIMEISSNKELVLAECRVRCIVDNAKCMQRVAKEFGSFSVYIWGHVNRKPLVNRYKYPRSVPLRTPKSEAISKDLVRRGFRLVGPVIVYSFMQAAGIAMDHLVGCFRFGDCVRLAERSWGLSNLVM</sequence>
<feature type="binding site" evidence="1">
    <location>
        <position position="219"/>
    </location>
    <ligand>
        <name>Zn(2+)</name>
        <dbReference type="ChEBI" id="CHEBI:29105"/>
    </ligand>
</feature>
<dbReference type="InterPro" id="IPR005019">
    <property type="entry name" value="Adenine_glyco"/>
</dbReference>
<accession>A0A9E7FBQ5</accession>
<name>A0A9E7FBQ5_9LILI</name>
<feature type="binding site" evidence="1">
    <location>
        <position position="392"/>
    </location>
    <ligand>
        <name>Zn(2+)</name>
        <dbReference type="ChEBI" id="CHEBI:29105"/>
    </ligand>
</feature>
<feature type="binding site" evidence="1">
    <location>
        <position position="396"/>
    </location>
    <ligand>
        <name>Zn(2+)</name>
        <dbReference type="ChEBI" id="CHEBI:29105"/>
    </ligand>
</feature>
<dbReference type="Pfam" id="PF03352">
    <property type="entry name" value="Adenine_glyco"/>
    <property type="match status" value="1"/>
</dbReference>
<dbReference type="GO" id="GO:0046872">
    <property type="term" value="F:metal ion binding"/>
    <property type="evidence" value="ECO:0007669"/>
    <property type="project" value="UniProtKB-KW"/>
</dbReference>
<dbReference type="PANTHER" id="PTHR31116:SF29">
    <property type="entry name" value="DNA GLYCOSYLASE SUPERFAMILY PROTEIN"/>
    <property type="match status" value="1"/>
</dbReference>
<dbReference type="GO" id="GO:0008725">
    <property type="term" value="F:DNA-3-methyladenine glycosylase activity"/>
    <property type="evidence" value="ECO:0007669"/>
    <property type="project" value="InterPro"/>
</dbReference>
<keyword evidence="3" id="KW-1185">Reference proteome</keyword>
<keyword evidence="1" id="KW-0862">Zinc</keyword>
<reference evidence="2" key="1">
    <citation type="submission" date="2022-05" db="EMBL/GenBank/DDBJ databases">
        <title>The Musa troglodytarum L. genome provides insights into the mechanism of non-climacteric behaviour and enrichment of carotenoids.</title>
        <authorList>
            <person name="Wang J."/>
        </authorList>
    </citation>
    <scope>NUCLEOTIDE SEQUENCE</scope>
    <source>
        <tissue evidence="2">Leaf</tissue>
    </source>
</reference>
<proteinExistence type="predicted"/>
<evidence type="ECO:0000256" key="1">
    <source>
        <dbReference type="PIRSR" id="PIRSR605019-1"/>
    </source>
</evidence>
<dbReference type="InterPro" id="IPR011257">
    <property type="entry name" value="DNA_glycosylase"/>
</dbReference>
<organism evidence="2 3">
    <name type="scientific">Musa troglodytarum</name>
    <name type="common">fe'i banana</name>
    <dbReference type="NCBI Taxonomy" id="320322"/>
    <lineage>
        <taxon>Eukaryota</taxon>
        <taxon>Viridiplantae</taxon>
        <taxon>Streptophyta</taxon>
        <taxon>Embryophyta</taxon>
        <taxon>Tracheophyta</taxon>
        <taxon>Spermatophyta</taxon>
        <taxon>Magnoliopsida</taxon>
        <taxon>Liliopsida</taxon>
        <taxon>Zingiberales</taxon>
        <taxon>Musaceae</taxon>
        <taxon>Musa</taxon>
    </lineage>
</organism>
<dbReference type="PANTHER" id="PTHR31116">
    <property type="entry name" value="OS04G0501200 PROTEIN"/>
    <property type="match status" value="1"/>
</dbReference>
<dbReference type="SUPFAM" id="SSF48150">
    <property type="entry name" value="DNA-glycosylase"/>
    <property type="match status" value="1"/>
</dbReference>
<dbReference type="EMBL" id="CP097505">
    <property type="protein sequence ID" value="URD92543.1"/>
    <property type="molecule type" value="Genomic_DNA"/>
</dbReference>
<dbReference type="OrthoDB" id="3941538at2759"/>
<gene>
    <name evidence="2" type="ORF">MUK42_00223</name>
</gene>
<keyword evidence="1" id="KW-0479">Metal-binding</keyword>
<protein>
    <submittedName>
        <fullName evidence="2">Methyladenine glycosylase</fullName>
    </submittedName>
</protein>
<feature type="binding site" evidence="1">
    <location>
        <position position="234"/>
    </location>
    <ligand>
        <name>Zn(2+)</name>
        <dbReference type="ChEBI" id="CHEBI:29105"/>
    </ligand>
</feature>